<reference evidence="9" key="1">
    <citation type="submission" date="2016-09" db="EMBL/GenBank/DDBJ databases">
        <authorList>
            <person name="Koehorst J."/>
        </authorList>
    </citation>
    <scope>NUCLEOTIDE SEQUENCE [LARGE SCALE GENOMIC DNA]</scope>
</reference>
<dbReference type="PANTHER" id="PTHR30332">
    <property type="entry name" value="PROBABLE GENERAL SECRETION PATHWAY PROTEIN D"/>
    <property type="match status" value="1"/>
</dbReference>
<feature type="signal peptide" evidence="6">
    <location>
        <begin position="1"/>
        <end position="27"/>
    </location>
</feature>
<keyword evidence="3" id="KW-0472">Membrane</keyword>
<feature type="repeat" description="TPR" evidence="4">
    <location>
        <begin position="221"/>
        <end position="254"/>
    </location>
</feature>
<dbReference type="AlphaFoldDB" id="A0A1C7PDH0"/>
<feature type="chain" id="PRO_5014266579" evidence="6">
    <location>
        <begin position="28"/>
        <end position="889"/>
    </location>
</feature>
<sequence length="889" mass="95969">MFVPYSRKAFSYVGSVLLLAASSVALGGNTSDSQALALTQEADTLYCSNQIAAAQKKYEEALKMAQQGSSPQLIAQISERYNRCAHVSPAALNLNAKTAAHKQDDTAEAMQYLEEGRHAYAAKKYSTAVTLYTQALEALPDAPATKDRRAFLLLSLADAELATAHDYTAVGRYDEARVFLQNALRHNPSSLAVKDALSKLEDSVRNNPAITPEHIGNIAEVDRLLALAYGYYGLGQFDKAYKTFQDVLRIDSYNTAAQQGMEKTSNAKARYYTAARNSARSKALADVSAAWEEPIPPDELPADNLGADIGSDARVQESDMDKLLSSVNISKINLEDADINEAMEVVRAQIRLYSENSGSPVSVNINTNFGAPGSPLYKQIMDRRVSLDLTNISLKNLLDVISAKTGTAYYPTTAGLEFTYSGRDAGPLETRTFRVPPSFFNEAPTDEDDTSDVFSTESKNSVSISRVDPKRSLAAHGITFPPGSAVQYLPASWSLTVRNTPTNLQDIQTIVSSLESPDRQIVLNVTMMEVNESTLNELGFDWLVDISFGSHTFGGGGTPQKSPSADGIMDQVPVLGTVTNSAPVVSAGLRSGGQVFQTDSIDKLIAAGSSAGFSGASAQRAPAILAARGIWSVADVTVIMHGLNQKKGTDILGNPQLVVKPGAEQTIFSDMKVMFYPESYDQPQIAQTQMPFARNGVNIGGQNFDVRGRINVPLVTPAFPNSFIKYGGDNENPGDGIGTALVVHDAELDEEKNIVRLSLTTYQNEFDGFVNYGTPVTQAVMNDNGDVIQAVMTENKILKPIFTSKMANTSVSIVPGNVLVLGGVRKSRLVKFQDKIPILGDAPLIGRFFRSEGEEKETKVFIIFAKVDVIDPTGRDPRTGERPGALTSK</sequence>
<gene>
    <name evidence="8" type="ORF">PYTT_0789</name>
</gene>
<dbReference type="Proteomes" id="UP000176204">
    <property type="component" value="Chromosome I"/>
</dbReference>
<dbReference type="PROSITE" id="PS50005">
    <property type="entry name" value="TPR"/>
    <property type="match status" value="3"/>
</dbReference>
<evidence type="ECO:0000256" key="1">
    <source>
        <dbReference type="ARBA" id="ARBA00004370"/>
    </source>
</evidence>
<comment type="similarity">
    <text evidence="5">Belongs to the bacterial secretin family.</text>
</comment>
<dbReference type="EMBL" id="LT629973">
    <property type="protein sequence ID" value="SEH79354.1"/>
    <property type="molecule type" value="Genomic_DNA"/>
</dbReference>
<organism evidence="8 9">
    <name type="scientific">Akkermansia glycaniphila</name>
    <dbReference type="NCBI Taxonomy" id="1679444"/>
    <lineage>
        <taxon>Bacteria</taxon>
        <taxon>Pseudomonadati</taxon>
        <taxon>Verrucomicrobiota</taxon>
        <taxon>Verrucomicrobiia</taxon>
        <taxon>Verrucomicrobiales</taxon>
        <taxon>Akkermansiaceae</taxon>
        <taxon>Akkermansia</taxon>
    </lineage>
</organism>
<dbReference type="InterPro" id="IPR019734">
    <property type="entry name" value="TPR_rpt"/>
</dbReference>
<name>A0A1C7PDH0_9BACT</name>
<dbReference type="SMART" id="SM00028">
    <property type="entry name" value="TPR"/>
    <property type="match status" value="4"/>
</dbReference>
<evidence type="ECO:0000256" key="2">
    <source>
        <dbReference type="ARBA" id="ARBA00022729"/>
    </source>
</evidence>
<comment type="subcellular location">
    <subcellularLocation>
        <location evidence="1">Membrane</location>
    </subcellularLocation>
</comment>
<protein>
    <submittedName>
        <fullName evidence="8">Bacterial type ii and iii secretion system protein</fullName>
    </submittedName>
</protein>
<dbReference type="OrthoDB" id="182525at2"/>
<feature type="domain" description="Type II/III secretion system secretin-like" evidence="7">
    <location>
        <begin position="752"/>
        <end position="870"/>
    </location>
</feature>
<feature type="repeat" description="TPR" evidence="4">
    <location>
        <begin position="109"/>
        <end position="142"/>
    </location>
</feature>
<dbReference type="KEGG" id="agl:PYTT_0789"/>
<dbReference type="GO" id="GO:0015627">
    <property type="term" value="C:type II protein secretion system complex"/>
    <property type="evidence" value="ECO:0007669"/>
    <property type="project" value="TreeGrafter"/>
</dbReference>
<evidence type="ECO:0000313" key="8">
    <source>
        <dbReference type="EMBL" id="SEH79354.1"/>
    </source>
</evidence>
<proteinExistence type="inferred from homology"/>
<feature type="repeat" description="TPR" evidence="4">
    <location>
        <begin position="157"/>
        <end position="190"/>
    </location>
</feature>
<keyword evidence="9" id="KW-1185">Reference proteome</keyword>
<evidence type="ECO:0000313" key="9">
    <source>
        <dbReference type="Proteomes" id="UP000176204"/>
    </source>
</evidence>
<keyword evidence="4" id="KW-0802">TPR repeat</keyword>
<dbReference type="RefSeq" id="WP_067773670.1">
    <property type="nucleotide sequence ID" value="NZ_LIGX01000013.1"/>
</dbReference>
<dbReference type="InterPro" id="IPR004846">
    <property type="entry name" value="T2SS/T3SS_dom"/>
</dbReference>
<dbReference type="Gene3D" id="1.25.40.10">
    <property type="entry name" value="Tetratricopeptide repeat domain"/>
    <property type="match status" value="2"/>
</dbReference>
<dbReference type="STRING" id="1679444.PYTT_0789"/>
<evidence type="ECO:0000256" key="4">
    <source>
        <dbReference type="PROSITE-ProRule" id="PRU00339"/>
    </source>
</evidence>
<keyword evidence="2 6" id="KW-0732">Signal</keyword>
<dbReference type="InterPro" id="IPR050810">
    <property type="entry name" value="Bact_Secretion_Sys_Channel"/>
</dbReference>
<accession>A0A1C7PDH0</accession>
<evidence type="ECO:0000259" key="7">
    <source>
        <dbReference type="Pfam" id="PF00263"/>
    </source>
</evidence>
<dbReference type="GO" id="GO:0009306">
    <property type="term" value="P:protein secretion"/>
    <property type="evidence" value="ECO:0007669"/>
    <property type="project" value="InterPro"/>
</dbReference>
<dbReference type="SUPFAM" id="SSF48452">
    <property type="entry name" value="TPR-like"/>
    <property type="match status" value="1"/>
</dbReference>
<evidence type="ECO:0000256" key="6">
    <source>
        <dbReference type="SAM" id="SignalP"/>
    </source>
</evidence>
<dbReference type="PANTHER" id="PTHR30332:SF24">
    <property type="entry name" value="SECRETIN GSPD-RELATED"/>
    <property type="match status" value="1"/>
</dbReference>
<dbReference type="InterPro" id="IPR011990">
    <property type="entry name" value="TPR-like_helical_dom_sf"/>
</dbReference>
<dbReference type="GO" id="GO:0016020">
    <property type="term" value="C:membrane"/>
    <property type="evidence" value="ECO:0007669"/>
    <property type="project" value="UniProtKB-SubCell"/>
</dbReference>
<dbReference type="Pfam" id="PF00263">
    <property type="entry name" value="Secretin"/>
    <property type="match status" value="1"/>
</dbReference>
<evidence type="ECO:0000256" key="3">
    <source>
        <dbReference type="ARBA" id="ARBA00023136"/>
    </source>
</evidence>
<evidence type="ECO:0000256" key="5">
    <source>
        <dbReference type="RuleBase" id="RU004003"/>
    </source>
</evidence>